<organism evidence="2 3">
    <name type="scientific">Litorilinea aerophila</name>
    <dbReference type="NCBI Taxonomy" id="1204385"/>
    <lineage>
        <taxon>Bacteria</taxon>
        <taxon>Bacillati</taxon>
        <taxon>Chloroflexota</taxon>
        <taxon>Caldilineae</taxon>
        <taxon>Caldilineales</taxon>
        <taxon>Caldilineaceae</taxon>
        <taxon>Litorilinea</taxon>
    </lineage>
</organism>
<dbReference type="Proteomes" id="UP000317371">
    <property type="component" value="Unassembled WGS sequence"/>
</dbReference>
<reference evidence="2 3" key="1">
    <citation type="submission" date="2019-06" db="EMBL/GenBank/DDBJ databases">
        <title>Genome sequence of Litorilinea aerophila BAA-2444.</title>
        <authorList>
            <person name="Maclea K.S."/>
            <person name="Maurais E.G."/>
            <person name="Iannazzi L.C."/>
        </authorList>
    </citation>
    <scope>NUCLEOTIDE SEQUENCE [LARGE SCALE GENOMIC DNA]</scope>
    <source>
        <strain evidence="2 3">ATCC BAA-2444</strain>
    </source>
</reference>
<sequence>MVHTLQQEQFIPASMDQIWAYFSTPANLNEMTPPDMDFQILSGADEPMYAGQVIRYKVAILPGLRVTWVTQITHVEERVRFIDEQRIGPYRLWIHEHRFRAGDGGVWMTDRVTYALPFGPLGELAHVLFVRPRLRYIFDYRRSRVAGLFGDGDVNSPPADAAPMSATPTDRHPSLSWLALGLAALTLGWVWFNQPQQESGH</sequence>
<comment type="caution">
    <text evidence="2">The sequence shown here is derived from an EMBL/GenBank/DDBJ whole genome shotgun (WGS) entry which is preliminary data.</text>
</comment>
<dbReference type="Pfam" id="PF03364">
    <property type="entry name" value="Polyketide_cyc"/>
    <property type="match status" value="1"/>
</dbReference>
<evidence type="ECO:0000313" key="2">
    <source>
        <dbReference type="EMBL" id="TQE95042.1"/>
    </source>
</evidence>
<dbReference type="AlphaFoldDB" id="A0A540VEB6"/>
<dbReference type="Gene3D" id="3.30.530.20">
    <property type="match status" value="1"/>
</dbReference>
<dbReference type="CDD" id="cd07820">
    <property type="entry name" value="SRPBCC_3"/>
    <property type="match status" value="1"/>
</dbReference>
<keyword evidence="3" id="KW-1185">Reference proteome</keyword>
<dbReference type="RefSeq" id="WP_141610719.1">
    <property type="nucleotide sequence ID" value="NZ_VIGC02000017.1"/>
</dbReference>
<dbReference type="InterPro" id="IPR005031">
    <property type="entry name" value="COQ10_START"/>
</dbReference>
<dbReference type="InParanoid" id="A0A540VEB6"/>
<accession>A0A540VEB6</accession>
<name>A0A540VEB6_9CHLR</name>
<gene>
    <name evidence="2" type="ORF">FKZ61_13745</name>
</gene>
<proteinExistence type="predicted"/>
<feature type="domain" description="Coenzyme Q-binding protein COQ10 START" evidence="1">
    <location>
        <begin position="11"/>
        <end position="122"/>
    </location>
</feature>
<dbReference type="EMBL" id="VIGC01000017">
    <property type="protein sequence ID" value="TQE95042.1"/>
    <property type="molecule type" value="Genomic_DNA"/>
</dbReference>
<protein>
    <submittedName>
        <fullName evidence="2">SRPBCC family protein</fullName>
    </submittedName>
</protein>
<dbReference type="OrthoDB" id="9793552at2"/>
<dbReference type="SUPFAM" id="SSF55961">
    <property type="entry name" value="Bet v1-like"/>
    <property type="match status" value="1"/>
</dbReference>
<dbReference type="InterPro" id="IPR023393">
    <property type="entry name" value="START-like_dom_sf"/>
</dbReference>
<evidence type="ECO:0000313" key="3">
    <source>
        <dbReference type="Proteomes" id="UP000317371"/>
    </source>
</evidence>
<evidence type="ECO:0000259" key="1">
    <source>
        <dbReference type="Pfam" id="PF03364"/>
    </source>
</evidence>